<comment type="caution">
    <text evidence="1">The sequence shown here is derived from an EMBL/GenBank/DDBJ whole genome shotgun (WGS) entry which is preliminary data.</text>
</comment>
<reference evidence="1 2" key="1">
    <citation type="journal article" date="2016" name="Nat. Commun.">
        <title>Thousands of microbial genomes shed light on interconnected biogeochemical processes in an aquifer system.</title>
        <authorList>
            <person name="Anantharaman K."/>
            <person name="Brown C.T."/>
            <person name="Hug L.A."/>
            <person name="Sharon I."/>
            <person name="Castelle C.J."/>
            <person name="Probst A.J."/>
            <person name="Thomas B.C."/>
            <person name="Singh A."/>
            <person name="Wilkins M.J."/>
            <person name="Karaoz U."/>
            <person name="Brodie E.L."/>
            <person name="Williams K.H."/>
            <person name="Hubbard S.S."/>
            <person name="Banfield J.F."/>
        </authorList>
    </citation>
    <scope>NUCLEOTIDE SEQUENCE [LARGE SCALE GENOMIC DNA]</scope>
</reference>
<name>A0A1F5T1J5_9BACT</name>
<dbReference type="AlphaFoldDB" id="A0A1F5T1J5"/>
<protein>
    <submittedName>
        <fullName evidence="1">Uncharacterized protein</fullName>
    </submittedName>
</protein>
<organism evidence="1 2">
    <name type="scientific">Candidatus Falkowbacteria bacterium RIFOXYC2_FULL_36_12</name>
    <dbReference type="NCBI Taxonomy" id="1798002"/>
    <lineage>
        <taxon>Bacteria</taxon>
        <taxon>Candidatus Falkowiibacteriota</taxon>
    </lineage>
</organism>
<dbReference type="Proteomes" id="UP000179001">
    <property type="component" value="Unassembled WGS sequence"/>
</dbReference>
<accession>A0A1F5T1J5</accession>
<gene>
    <name evidence="1" type="ORF">A2478_00035</name>
</gene>
<evidence type="ECO:0000313" key="2">
    <source>
        <dbReference type="Proteomes" id="UP000179001"/>
    </source>
</evidence>
<evidence type="ECO:0000313" key="1">
    <source>
        <dbReference type="EMBL" id="OGF32596.1"/>
    </source>
</evidence>
<proteinExistence type="predicted"/>
<dbReference type="EMBL" id="MFGJ01000003">
    <property type="protein sequence ID" value="OGF32596.1"/>
    <property type="molecule type" value="Genomic_DNA"/>
</dbReference>
<sequence>MNDKLENYKGIKNFIEIGNQIKNKIKDYLEKIERKSEFNIDKYEMGFNKDNRFSSAKIEVSVDAYTGTFGNSGVSIVTIVKDSKVFKDFFIKVLNKHFNELMIETADEIIDSAKTKNLEAIKELEDMLKTLKLETKEPKS</sequence>
<dbReference type="STRING" id="1798002.A2478_00035"/>